<feature type="transmembrane region" description="Helical" evidence="1">
    <location>
        <begin position="7"/>
        <end position="26"/>
    </location>
</feature>
<gene>
    <name evidence="2" type="ORF">ENL39_01720</name>
</gene>
<evidence type="ECO:0000313" key="2">
    <source>
        <dbReference type="EMBL" id="HHF98189.1"/>
    </source>
</evidence>
<organism evidence="2">
    <name type="scientific">Aerophobetes bacterium</name>
    <dbReference type="NCBI Taxonomy" id="2030807"/>
    <lineage>
        <taxon>Bacteria</taxon>
        <taxon>Candidatus Aerophobota</taxon>
    </lineage>
</organism>
<keyword evidence="1" id="KW-1133">Transmembrane helix</keyword>
<evidence type="ECO:0000256" key="1">
    <source>
        <dbReference type="SAM" id="Phobius"/>
    </source>
</evidence>
<name>A0A7V5LZW0_UNCAE</name>
<protein>
    <submittedName>
        <fullName evidence="2">Uncharacterized protein</fullName>
    </submittedName>
</protein>
<keyword evidence="1" id="KW-0472">Membrane</keyword>
<dbReference type="EMBL" id="DRTT01000052">
    <property type="protein sequence ID" value="HHF98189.1"/>
    <property type="molecule type" value="Genomic_DNA"/>
</dbReference>
<reference evidence="2" key="1">
    <citation type="journal article" date="2020" name="mSystems">
        <title>Genome- and Community-Level Interaction Insights into Carbon Utilization and Element Cycling Functions of Hydrothermarchaeota in Hydrothermal Sediment.</title>
        <authorList>
            <person name="Zhou Z."/>
            <person name="Liu Y."/>
            <person name="Xu W."/>
            <person name="Pan J."/>
            <person name="Luo Z.H."/>
            <person name="Li M."/>
        </authorList>
    </citation>
    <scope>NUCLEOTIDE SEQUENCE [LARGE SCALE GENOMIC DNA]</scope>
    <source>
        <strain evidence="2">HyVt-92</strain>
    </source>
</reference>
<proteinExistence type="predicted"/>
<sequence>MLPRMTMGNWLFWSILCWCFINLLWLKFMEKFIPQWIGAIFATIIAVLVFKYGPRPKEEEEEEEEEE</sequence>
<dbReference type="Proteomes" id="UP000886070">
    <property type="component" value="Unassembled WGS sequence"/>
</dbReference>
<accession>A0A7V5LZW0</accession>
<dbReference type="AlphaFoldDB" id="A0A7V5LZW0"/>
<keyword evidence="1" id="KW-0812">Transmembrane</keyword>
<comment type="caution">
    <text evidence="2">The sequence shown here is derived from an EMBL/GenBank/DDBJ whole genome shotgun (WGS) entry which is preliminary data.</text>
</comment>
<feature type="transmembrane region" description="Helical" evidence="1">
    <location>
        <begin position="32"/>
        <end position="50"/>
    </location>
</feature>